<evidence type="ECO:0000313" key="2">
    <source>
        <dbReference type="EMBL" id="HIX51884.1"/>
    </source>
</evidence>
<dbReference type="SUPFAM" id="SSF55008">
    <property type="entry name" value="HMA, heavy metal-associated domain"/>
    <property type="match status" value="1"/>
</dbReference>
<protein>
    <submittedName>
        <fullName evidence="2">Cation transporter</fullName>
    </submittedName>
</protein>
<sequence length="125" mass="13939">MASVIILLVLAVICGYGVYSYVHHLRCGGGCCGEREAPDRKVKVGDKNKSHYPYTLYLKVDGMTCGNCVRRVENALNRLDGVWASVEMDRHMATVRMKESLPEETLKKAVKDAGYLVLQVSGERF</sequence>
<gene>
    <name evidence="2" type="ORF">IAA28_03645</name>
</gene>
<dbReference type="EMBL" id="DXEU01000063">
    <property type="protein sequence ID" value="HIX51884.1"/>
    <property type="molecule type" value="Genomic_DNA"/>
</dbReference>
<reference evidence="2" key="2">
    <citation type="submission" date="2021-04" db="EMBL/GenBank/DDBJ databases">
        <authorList>
            <person name="Gilroy R."/>
        </authorList>
    </citation>
    <scope>NUCLEOTIDE SEQUENCE</scope>
    <source>
        <strain evidence="2">ChiGjej4B4-12881</strain>
    </source>
</reference>
<evidence type="ECO:0000259" key="1">
    <source>
        <dbReference type="PROSITE" id="PS50846"/>
    </source>
</evidence>
<dbReference type="Proteomes" id="UP000886780">
    <property type="component" value="Unassembled WGS sequence"/>
</dbReference>
<proteinExistence type="predicted"/>
<feature type="domain" description="HMA" evidence="1">
    <location>
        <begin position="54"/>
        <end position="118"/>
    </location>
</feature>
<organism evidence="2 3">
    <name type="scientific">Candidatus Lachnoclostridium stercoripullorum</name>
    <dbReference type="NCBI Taxonomy" id="2838635"/>
    <lineage>
        <taxon>Bacteria</taxon>
        <taxon>Bacillati</taxon>
        <taxon>Bacillota</taxon>
        <taxon>Clostridia</taxon>
        <taxon>Lachnospirales</taxon>
        <taxon>Lachnospiraceae</taxon>
    </lineage>
</organism>
<dbReference type="Gene3D" id="3.30.70.100">
    <property type="match status" value="1"/>
</dbReference>
<comment type="caution">
    <text evidence="2">The sequence shown here is derived from an EMBL/GenBank/DDBJ whole genome shotgun (WGS) entry which is preliminary data.</text>
</comment>
<evidence type="ECO:0000313" key="3">
    <source>
        <dbReference type="Proteomes" id="UP000886780"/>
    </source>
</evidence>
<dbReference type="GO" id="GO:0046872">
    <property type="term" value="F:metal ion binding"/>
    <property type="evidence" value="ECO:0007669"/>
    <property type="project" value="InterPro"/>
</dbReference>
<dbReference type="InterPro" id="IPR036163">
    <property type="entry name" value="HMA_dom_sf"/>
</dbReference>
<dbReference type="InterPro" id="IPR006121">
    <property type="entry name" value="HMA_dom"/>
</dbReference>
<accession>A0A9D1W3G7</accession>
<dbReference type="CDD" id="cd00371">
    <property type="entry name" value="HMA"/>
    <property type="match status" value="1"/>
</dbReference>
<name>A0A9D1W3G7_9FIRM</name>
<dbReference type="PROSITE" id="PS50846">
    <property type="entry name" value="HMA_2"/>
    <property type="match status" value="1"/>
</dbReference>
<reference evidence="2" key="1">
    <citation type="journal article" date="2021" name="PeerJ">
        <title>Extensive microbial diversity within the chicken gut microbiome revealed by metagenomics and culture.</title>
        <authorList>
            <person name="Gilroy R."/>
            <person name="Ravi A."/>
            <person name="Getino M."/>
            <person name="Pursley I."/>
            <person name="Horton D.L."/>
            <person name="Alikhan N.F."/>
            <person name="Baker D."/>
            <person name="Gharbi K."/>
            <person name="Hall N."/>
            <person name="Watson M."/>
            <person name="Adriaenssens E.M."/>
            <person name="Foster-Nyarko E."/>
            <person name="Jarju S."/>
            <person name="Secka A."/>
            <person name="Antonio M."/>
            <person name="Oren A."/>
            <person name="Chaudhuri R.R."/>
            <person name="La Ragione R."/>
            <person name="Hildebrand F."/>
            <person name="Pallen M.J."/>
        </authorList>
    </citation>
    <scope>NUCLEOTIDE SEQUENCE</scope>
    <source>
        <strain evidence="2">ChiGjej4B4-12881</strain>
    </source>
</reference>
<dbReference type="Pfam" id="PF00403">
    <property type="entry name" value="HMA"/>
    <property type="match status" value="1"/>
</dbReference>
<dbReference type="AlphaFoldDB" id="A0A9D1W3G7"/>